<sequence length="482" mass="51568">MAVNGSANGESYAVPFFINGKEVRTERTFDVVNPATGKLSHKCSSASDVDALAAVDAAAKAFPSWKSLSPHKRRDIFLKAAEVMERRREELGQYMMEETGAPRGWADFNLKVARDLILDVAGRIVTVEGALPTTEDEGVGAMVLKEPFGVVLAIAPWNAPYILGSRSVIFPIAAGNTAVLKASELSPRVAWAICSVFQEAGLPNGVLNMIVHEPANAAAITAGLVANPDIRKINFTGSTAVGKIMGRLAGENLKPILLELGGKASAIVWEDADLDLAADQCALGAFLNSGQICMSTERILVHKGIREAFEKKFEASIEKFFSSKGDAPVLIQASAVERNKKLVKDALSKGASLLGGDVDAAAISATRLRPIVVRDVTSDMDIYKTESFGPTVSLIPIETEEEALRIANDTEYGLTAAVFTDDLRRGLRLARNIESGAVHINGMTVHDEAALPHGGVKSSGYGRFNAAGLEEWVKTKNITFKY</sequence>
<dbReference type="AlphaFoldDB" id="A0AA38RNJ9"/>
<comment type="caution">
    <text evidence="5">The sequence shown here is derived from an EMBL/GenBank/DDBJ whole genome shotgun (WGS) entry which is preliminary data.</text>
</comment>
<proteinExistence type="inferred from homology"/>
<dbReference type="PANTHER" id="PTHR43353:SF6">
    <property type="entry name" value="CYTOPLASMIC ALDEHYDE DEHYDROGENASE (EUROFUNG)"/>
    <property type="match status" value="1"/>
</dbReference>
<keyword evidence="2" id="KW-0521">NADP</keyword>
<accession>A0AA38RNJ9</accession>
<gene>
    <name evidence="5" type="ORF">NKR23_g2723</name>
</gene>
<dbReference type="PANTHER" id="PTHR43353">
    <property type="entry name" value="SUCCINATE-SEMIALDEHYDE DEHYDROGENASE, MITOCHONDRIAL"/>
    <property type="match status" value="1"/>
</dbReference>
<reference evidence="5" key="1">
    <citation type="submission" date="2022-07" db="EMBL/GenBank/DDBJ databases">
        <title>Fungi with potential for degradation of polypropylene.</title>
        <authorList>
            <person name="Gostincar C."/>
        </authorList>
    </citation>
    <scope>NUCLEOTIDE SEQUENCE</scope>
    <source>
        <strain evidence="5">EXF-13308</strain>
    </source>
</reference>
<dbReference type="CDD" id="cd07105">
    <property type="entry name" value="ALDH_SaliADH"/>
    <property type="match status" value="1"/>
</dbReference>
<dbReference type="Gene3D" id="3.40.605.10">
    <property type="entry name" value="Aldehyde Dehydrogenase, Chain A, domain 1"/>
    <property type="match status" value="1"/>
</dbReference>
<dbReference type="FunFam" id="3.40.309.10:FF:000010">
    <property type="entry name" value="Gamma-aminobutyraldehyde dehydrogenase"/>
    <property type="match status" value="1"/>
</dbReference>
<keyword evidence="6" id="KW-1185">Reference proteome</keyword>
<dbReference type="InterPro" id="IPR050740">
    <property type="entry name" value="Aldehyde_DH_Superfamily"/>
</dbReference>
<dbReference type="Proteomes" id="UP001174694">
    <property type="component" value="Unassembled WGS sequence"/>
</dbReference>
<dbReference type="Gene3D" id="3.40.309.10">
    <property type="entry name" value="Aldehyde Dehydrogenase, Chain A, domain 2"/>
    <property type="match status" value="1"/>
</dbReference>
<evidence type="ECO:0000313" key="5">
    <source>
        <dbReference type="EMBL" id="KAJ9152037.1"/>
    </source>
</evidence>
<dbReference type="EMBL" id="JANBVO010000005">
    <property type="protein sequence ID" value="KAJ9152037.1"/>
    <property type="molecule type" value="Genomic_DNA"/>
</dbReference>
<dbReference type="GO" id="GO:0004777">
    <property type="term" value="F:succinate-semialdehyde dehydrogenase (NAD+) activity"/>
    <property type="evidence" value="ECO:0007669"/>
    <property type="project" value="TreeGrafter"/>
</dbReference>
<dbReference type="InterPro" id="IPR015590">
    <property type="entry name" value="Aldehyde_DH_dom"/>
</dbReference>
<evidence type="ECO:0000259" key="4">
    <source>
        <dbReference type="Pfam" id="PF00171"/>
    </source>
</evidence>
<dbReference type="GO" id="GO:0009450">
    <property type="term" value="P:gamma-aminobutyric acid catabolic process"/>
    <property type="evidence" value="ECO:0007669"/>
    <property type="project" value="TreeGrafter"/>
</dbReference>
<protein>
    <submittedName>
        <fullName evidence="5">Aldehyde dehydrogenase</fullName>
    </submittedName>
</protein>
<evidence type="ECO:0000256" key="3">
    <source>
        <dbReference type="ARBA" id="ARBA00023002"/>
    </source>
</evidence>
<feature type="domain" description="Aldehyde dehydrogenase" evidence="4">
    <location>
        <begin position="26"/>
        <end position="478"/>
    </location>
</feature>
<dbReference type="InterPro" id="IPR016161">
    <property type="entry name" value="Ald_DH/histidinol_DH"/>
</dbReference>
<dbReference type="InterPro" id="IPR016163">
    <property type="entry name" value="Ald_DH_C"/>
</dbReference>
<evidence type="ECO:0000256" key="2">
    <source>
        <dbReference type="ARBA" id="ARBA00022857"/>
    </source>
</evidence>
<dbReference type="InterPro" id="IPR016162">
    <property type="entry name" value="Ald_DH_N"/>
</dbReference>
<dbReference type="Pfam" id="PF00171">
    <property type="entry name" value="Aldedh"/>
    <property type="match status" value="1"/>
</dbReference>
<organism evidence="5 6">
    <name type="scientific">Pleurostoma richardsiae</name>
    <dbReference type="NCBI Taxonomy" id="41990"/>
    <lineage>
        <taxon>Eukaryota</taxon>
        <taxon>Fungi</taxon>
        <taxon>Dikarya</taxon>
        <taxon>Ascomycota</taxon>
        <taxon>Pezizomycotina</taxon>
        <taxon>Sordariomycetes</taxon>
        <taxon>Sordariomycetidae</taxon>
        <taxon>Calosphaeriales</taxon>
        <taxon>Pleurostomataceae</taxon>
        <taxon>Pleurostoma</taxon>
    </lineage>
</organism>
<evidence type="ECO:0000256" key="1">
    <source>
        <dbReference type="ARBA" id="ARBA00009986"/>
    </source>
</evidence>
<evidence type="ECO:0000313" key="6">
    <source>
        <dbReference type="Proteomes" id="UP001174694"/>
    </source>
</evidence>
<dbReference type="SUPFAM" id="SSF53720">
    <property type="entry name" value="ALDH-like"/>
    <property type="match status" value="1"/>
</dbReference>
<keyword evidence="3" id="KW-0560">Oxidoreductase</keyword>
<name>A0AA38RNJ9_9PEZI</name>
<comment type="similarity">
    <text evidence="1">Belongs to the aldehyde dehydrogenase family.</text>
</comment>
<dbReference type="FunFam" id="3.40.605.10:FF:000012">
    <property type="entry name" value="NAD-dependent succinate-semialdehyde dehydrogenase"/>
    <property type="match status" value="1"/>
</dbReference>